<dbReference type="Proteomes" id="UP001054252">
    <property type="component" value="Unassembled WGS sequence"/>
</dbReference>
<name>A0AAV5KK59_9ROSI</name>
<evidence type="ECO:0000313" key="1">
    <source>
        <dbReference type="EMBL" id="GKV24979.1"/>
    </source>
</evidence>
<dbReference type="AlphaFoldDB" id="A0AAV5KK59"/>
<proteinExistence type="predicted"/>
<protein>
    <submittedName>
        <fullName evidence="1">Uncharacterized protein</fullName>
    </submittedName>
</protein>
<reference evidence="1 2" key="1">
    <citation type="journal article" date="2021" name="Commun. Biol.">
        <title>The genome of Shorea leprosula (Dipterocarpaceae) highlights the ecological relevance of drought in aseasonal tropical rainforests.</title>
        <authorList>
            <person name="Ng K.K.S."/>
            <person name="Kobayashi M.J."/>
            <person name="Fawcett J.A."/>
            <person name="Hatakeyama M."/>
            <person name="Paape T."/>
            <person name="Ng C.H."/>
            <person name="Ang C.C."/>
            <person name="Tnah L.H."/>
            <person name="Lee C.T."/>
            <person name="Nishiyama T."/>
            <person name="Sese J."/>
            <person name="O'Brien M.J."/>
            <person name="Copetti D."/>
            <person name="Mohd Noor M.I."/>
            <person name="Ong R.C."/>
            <person name="Putra M."/>
            <person name="Sireger I.Z."/>
            <person name="Indrioko S."/>
            <person name="Kosugi Y."/>
            <person name="Izuno A."/>
            <person name="Isagi Y."/>
            <person name="Lee S.L."/>
            <person name="Shimizu K.K."/>
        </authorList>
    </citation>
    <scope>NUCLEOTIDE SEQUENCE [LARGE SCALE GENOMIC DNA]</scope>
    <source>
        <strain evidence="1">214</strain>
    </source>
</reference>
<keyword evidence="2" id="KW-1185">Reference proteome</keyword>
<comment type="caution">
    <text evidence="1">The sequence shown here is derived from an EMBL/GenBank/DDBJ whole genome shotgun (WGS) entry which is preliminary data.</text>
</comment>
<accession>A0AAV5KK59</accession>
<gene>
    <name evidence="1" type="ORF">SLEP1_g34505</name>
</gene>
<evidence type="ECO:0000313" key="2">
    <source>
        <dbReference type="Proteomes" id="UP001054252"/>
    </source>
</evidence>
<sequence>MDKFGDWRGCQHTRIFQQNRSCSLWKSRREVQGEFREIYPKIGETKRNQILEQEKKGEISSLLLIFLKGRGVGGWGALAGCRGVGKSRNAKMAGEERRKKIADPYPNPFLF</sequence>
<organism evidence="1 2">
    <name type="scientific">Rubroshorea leprosula</name>
    <dbReference type="NCBI Taxonomy" id="152421"/>
    <lineage>
        <taxon>Eukaryota</taxon>
        <taxon>Viridiplantae</taxon>
        <taxon>Streptophyta</taxon>
        <taxon>Embryophyta</taxon>
        <taxon>Tracheophyta</taxon>
        <taxon>Spermatophyta</taxon>
        <taxon>Magnoliopsida</taxon>
        <taxon>eudicotyledons</taxon>
        <taxon>Gunneridae</taxon>
        <taxon>Pentapetalae</taxon>
        <taxon>rosids</taxon>
        <taxon>malvids</taxon>
        <taxon>Malvales</taxon>
        <taxon>Dipterocarpaceae</taxon>
        <taxon>Rubroshorea</taxon>
    </lineage>
</organism>
<dbReference type="EMBL" id="BPVZ01000067">
    <property type="protein sequence ID" value="GKV24979.1"/>
    <property type="molecule type" value="Genomic_DNA"/>
</dbReference>